<accession>A0ACC0WNA8</accession>
<proteinExistence type="predicted"/>
<protein>
    <submittedName>
        <fullName evidence="1">Uncharacterized protein</fullName>
    </submittedName>
</protein>
<dbReference type="Proteomes" id="UP001163321">
    <property type="component" value="Chromosome 11"/>
</dbReference>
<gene>
    <name evidence="1" type="ORF">PsorP6_017396</name>
</gene>
<organism evidence="1 2">
    <name type="scientific">Peronosclerospora sorghi</name>
    <dbReference type="NCBI Taxonomy" id="230839"/>
    <lineage>
        <taxon>Eukaryota</taxon>
        <taxon>Sar</taxon>
        <taxon>Stramenopiles</taxon>
        <taxon>Oomycota</taxon>
        <taxon>Peronosporomycetes</taxon>
        <taxon>Peronosporales</taxon>
        <taxon>Peronosporaceae</taxon>
        <taxon>Peronosclerospora</taxon>
    </lineage>
</organism>
<reference evidence="1 2" key="1">
    <citation type="journal article" date="2022" name="bioRxiv">
        <title>The genome of the oomycete Peronosclerospora sorghi, a cosmopolitan pathogen of maize and sorghum, is inflated with dispersed pseudogenes.</title>
        <authorList>
            <person name="Fletcher K."/>
            <person name="Martin F."/>
            <person name="Isakeit T."/>
            <person name="Cavanaugh K."/>
            <person name="Magill C."/>
            <person name="Michelmore R."/>
        </authorList>
    </citation>
    <scope>NUCLEOTIDE SEQUENCE [LARGE SCALE GENOMIC DNA]</scope>
    <source>
        <strain evidence="1">P6</strain>
    </source>
</reference>
<keyword evidence="2" id="KW-1185">Reference proteome</keyword>
<sequence length="86" mass="9686">MPEDPTADHPEKAANERFAFRNMAIYLALGSDDGVVKLWDLRKATSFFELDLCQAQSKLKLGAFTPSALTPVAHILLWRVHKLSQF</sequence>
<name>A0ACC0WNA8_9STRA</name>
<evidence type="ECO:0000313" key="2">
    <source>
        <dbReference type="Proteomes" id="UP001163321"/>
    </source>
</evidence>
<evidence type="ECO:0000313" key="1">
    <source>
        <dbReference type="EMBL" id="KAI9919516.1"/>
    </source>
</evidence>
<comment type="caution">
    <text evidence="1">The sequence shown here is derived from an EMBL/GenBank/DDBJ whole genome shotgun (WGS) entry which is preliminary data.</text>
</comment>
<dbReference type="EMBL" id="CM047590">
    <property type="protein sequence ID" value="KAI9919516.1"/>
    <property type="molecule type" value="Genomic_DNA"/>
</dbReference>